<dbReference type="GO" id="GO:0004853">
    <property type="term" value="F:uroporphyrinogen decarboxylase activity"/>
    <property type="evidence" value="ECO:0007669"/>
    <property type="project" value="UniProtKB-UniRule"/>
</dbReference>
<dbReference type="Gene3D" id="3.20.20.210">
    <property type="match status" value="1"/>
</dbReference>
<evidence type="ECO:0000256" key="5">
    <source>
        <dbReference type="ARBA" id="ARBA00023239"/>
    </source>
</evidence>
<dbReference type="InterPro" id="IPR038071">
    <property type="entry name" value="UROD/MetE-like_sf"/>
</dbReference>
<evidence type="ECO:0000256" key="8">
    <source>
        <dbReference type="RuleBase" id="RU000554"/>
    </source>
</evidence>
<dbReference type="EC" id="4.1.1.37" evidence="3 7"/>
<comment type="function">
    <text evidence="7">Catalyzes the decarboxylation of four acetate groups of uroporphyrinogen-III to yield coproporphyrinogen-III.</text>
</comment>
<evidence type="ECO:0000256" key="3">
    <source>
        <dbReference type="ARBA" id="ARBA00012288"/>
    </source>
</evidence>
<feature type="binding site" evidence="7">
    <location>
        <position position="321"/>
    </location>
    <ligand>
        <name>substrate</name>
    </ligand>
</feature>
<feature type="site" description="Transition state stabilizer" evidence="7">
    <location>
        <position position="76"/>
    </location>
</feature>
<feature type="binding site" evidence="7">
    <location>
        <position position="76"/>
    </location>
    <ligand>
        <name>substrate</name>
    </ligand>
</feature>
<feature type="binding site" evidence="7">
    <location>
        <position position="206"/>
    </location>
    <ligand>
        <name>substrate</name>
    </ligand>
</feature>
<evidence type="ECO:0000259" key="11">
    <source>
        <dbReference type="PROSITE" id="PS00907"/>
    </source>
</evidence>
<reference evidence="13" key="1">
    <citation type="submission" date="2015-08" db="EMBL/GenBank/DDBJ databases">
        <authorList>
            <person name="Varghese N."/>
        </authorList>
    </citation>
    <scope>NUCLEOTIDE SEQUENCE [LARGE SCALE GENOMIC DNA]</scope>
    <source>
        <strain evidence="13">DSM 23407</strain>
    </source>
</reference>
<dbReference type="InterPro" id="IPR006361">
    <property type="entry name" value="Uroporphyrinogen_deCO2ase_HemE"/>
</dbReference>
<keyword evidence="6 7" id="KW-0627">Porphyrin biosynthesis</keyword>
<feature type="binding site" evidence="7">
    <location>
        <begin position="26"/>
        <end position="30"/>
    </location>
    <ligand>
        <name>substrate</name>
    </ligand>
</feature>
<evidence type="ECO:0000256" key="9">
    <source>
        <dbReference type="RuleBase" id="RU004169"/>
    </source>
</evidence>
<feature type="binding site" evidence="7">
    <location>
        <position position="151"/>
    </location>
    <ligand>
        <name>substrate</name>
    </ligand>
</feature>
<protein>
    <recommendedName>
        <fullName evidence="3 7">Uroporphyrinogen decarboxylase</fullName>
        <shortName evidence="7">UPD</shortName>
        <shortName evidence="7">URO-D</shortName>
        <ecNumber evidence="3 7">4.1.1.37</ecNumber>
    </recommendedName>
</protein>
<evidence type="ECO:0000256" key="2">
    <source>
        <dbReference type="ARBA" id="ARBA00009935"/>
    </source>
</evidence>
<feature type="domain" description="Uroporphyrinogen decarboxylase (URO-D)" evidence="11">
    <location>
        <begin position="139"/>
        <end position="155"/>
    </location>
</feature>
<evidence type="ECO:0000256" key="4">
    <source>
        <dbReference type="ARBA" id="ARBA00022793"/>
    </source>
</evidence>
<gene>
    <name evidence="7" type="primary">hemE</name>
    <name evidence="12" type="ORF">Ga0061067_102458</name>
</gene>
<proteinExistence type="inferred from homology"/>
<keyword evidence="7" id="KW-0963">Cytoplasm</keyword>
<dbReference type="InterPro" id="IPR000257">
    <property type="entry name" value="Uroporphyrinogen_deCOase"/>
</dbReference>
<comment type="caution">
    <text evidence="7">Lacks conserved residue(s) required for the propagation of feature annotation.</text>
</comment>
<dbReference type="UniPathway" id="UPA00251">
    <property type="reaction ID" value="UER00321"/>
</dbReference>
<dbReference type="HAMAP" id="MF_00218">
    <property type="entry name" value="URO_D"/>
    <property type="match status" value="1"/>
</dbReference>
<dbReference type="PANTHER" id="PTHR21091">
    <property type="entry name" value="METHYLTETRAHYDROFOLATE:HOMOCYSTEINE METHYLTRANSFERASE RELATED"/>
    <property type="match status" value="1"/>
</dbReference>
<evidence type="ECO:0000259" key="10">
    <source>
        <dbReference type="PROSITE" id="PS00906"/>
    </source>
</evidence>
<dbReference type="OrthoDB" id="9806656at2"/>
<keyword evidence="13" id="KW-1185">Reference proteome</keyword>
<dbReference type="RefSeq" id="WP_055454702.1">
    <property type="nucleotide sequence ID" value="NZ_CYHE01000002.1"/>
</dbReference>
<dbReference type="NCBIfam" id="TIGR01464">
    <property type="entry name" value="hemE"/>
    <property type="match status" value="1"/>
</dbReference>
<dbReference type="GO" id="GO:0005829">
    <property type="term" value="C:cytosol"/>
    <property type="evidence" value="ECO:0007669"/>
    <property type="project" value="TreeGrafter"/>
</dbReference>
<comment type="subcellular location">
    <subcellularLocation>
        <location evidence="7">Cytoplasm</location>
    </subcellularLocation>
</comment>
<evidence type="ECO:0000313" key="13">
    <source>
        <dbReference type="Proteomes" id="UP000183900"/>
    </source>
</evidence>
<comment type="catalytic activity">
    <reaction evidence="7 8">
        <text>uroporphyrinogen III + 4 H(+) = coproporphyrinogen III + 4 CO2</text>
        <dbReference type="Rhea" id="RHEA:19865"/>
        <dbReference type="ChEBI" id="CHEBI:15378"/>
        <dbReference type="ChEBI" id="CHEBI:16526"/>
        <dbReference type="ChEBI" id="CHEBI:57308"/>
        <dbReference type="ChEBI" id="CHEBI:57309"/>
        <dbReference type="EC" id="4.1.1.37"/>
    </reaction>
</comment>
<comment type="subunit">
    <text evidence="7">Homodimer.</text>
</comment>
<comment type="pathway">
    <text evidence="1 7 8">Porphyrin-containing compound metabolism; protoporphyrin-IX biosynthesis; coproporphyrinogen-III from 5-aminolevulinate: step 4/4.</text>
</comment>
<dbReference type="PANTHER" id="PTHR21091:SF169">
    <property type="entry name" value="UROPORPHYRINOGEN DECARBOXYLASE"/>
    <property type="match status" value="1"/>
</dbReference>
<evidence type="ECO:0000313" key="12">
    <source>
        <dbReference type="EMBL" id="CUA93639.1"/>
    </source>
</evidence>
<dbReference type="PROSITE" id="PS00906">
    <property type="entry name" value="UROD_1"/>
    <property type="match status" value="1"/>
</dbReference>
<dbReference type="EMBL" id="CYHE01000002">
    <property type="protein sequence ID" value="CUA93639.1"/>
    <property type="molecule type" value="Genomic_DNA"/>
</dbReference>
<organism evidence="12 13">
    <name type="scientific">Pannonibacter indicus</name>
    <dbReference type="NCBI Taxonomy" id="466044"/>
    <lineage>
        <taxon>Bacteria</taxon>
        <taxon>Pseudomonadati</taxon>
        <taxon>Pseudomonadota</taxon>
        <taxon>Alphaproteobacteria</taxon>
        <taxon>Hyphomicrobiales</taxon>
        <taxon>Stappiaceae</taxon>
        <taxon>Pannonibacter</taxon>
    </lineage>
</organism>
<dbReference type="Pfam" id="PF01208">
    <property type="entry name" value="URO-D"/>
    <property type="match status" value="1"/>
</dbReference>
<evidence type="ECO:0000256" key="7">
    <source>
        <dbReference type="HAMAP-Rule" id="MF_00218"/>
    </source>
</evidence>
<feature type="domain" description="Uroporphyrinogen decarboxylase (URO-D)" evidence="10">
    <location>
        <begin position="21"/>
        <end position="30"/>
    </location>
</feature>
<evidence type="ECO:0000256" key="1">
    <source>
        <dbReference type="ARBA" id="ARBA00004804"/>
    </source>
</evidence>
<evidence type="ECO:0000256" key="6">
    <source>
        <dbReference type="ARBA" id="ARBA00023244"/>
    </source>
</evidence>
<sequence>MKSSDRAVMRVLAGERLWPPPIWMMRQAGRYLPEYREVRAKAKNFLDFCYNPDLATEVTLQPIRRYGFDASILFSDIFVVPDAIGYPVRFEEGRGPVLEPLSKAILDKLDQSRADKHLDPVIETVTRLRRELPEETTLLGFCGAPWTVACYSVAGHTTQDQTAARVGAYRNPALMQRFIDQLVTASIRYLIRQLDAGADAVQIFDTWAGVLDEEGFRRWSIEPTRAIVEGVKGARPGARIIGFPKASSARLEAYVAGTGVDAVGLDWTAPVHVAQAIQKKVPVQGNLDPMRLVAGGAALDDGITHVLKVLGQGPLIFNLGHGVTPETDPAHVARMVERVRQG</sequence>
<dbReference type="GO" id="GO:0019353">
    <property type="term" value="P:protoporphyrinogen IX biosynthetic process from glutamate"/>
    <property type="evidence" value="ECO:0007669"/>
    <property type="project" value="TreeGrafter"/>
</dbReference>
<keyword evidence="5 7" id="KW-0456">Lyase</keyword>
<comment type="similarity">
    <text evidence="2 7 9">Belongs to the uroporphyrinogen decarboxylase family.</text>
</comment>
<dbReference type="SUPFAM" id="SSF51726">
    <property type="entry name" value="UROD/MetE-like"/>
    <property type="match status" value="1"/>
</dbReference>
<name>A0A0K6HRY5_9HYPH</name>
<dbReference type="Proteomes" id="UP000183900">
    <property type="component" value="Unassembled WGS sequence"/>
</dbReference>
<dbReference type="PROSITE" id="PS00907">
    <property type="entry name" value="UROD_2"/>
    <property type="match status" value="1"/>
</dbReference>
<accession>A0A0K6HRY5</accession>
<dbReference type="AlphaFoldDB" id="A0A0K6HRY5"/>
<keyword evidence="4 7" id="KW-0210">Decarboxylase</keyword>
<dbReference type="CDD" id="cd00717">
    <property type="entry name" value="URO-D"/>
    <property type="match status" value="1"/>
</dbReference>